<proteinExistence type="predicted"/>
<sequence length="45" mass="5165">MPFEHPCMFPLIFMFRDAVSAKMELVTLSFLLMACCLTLPTVNVR</sequence>
<accession>A0A0E9QRC7</accession>
<dbReference type="EMBL" id="GBXM01089899">
    <property type="protein sequence ID" value="JAH18678.1"/>
    <property type="molecule type" value="Transcribed_RNA"/>
</dbReference>
<evidence type="ECO:0000313" key="1">
    <source>
        <dbReference type="EMBL" id="JAH18678.1"/>
    </source>
</evidence>
<protein>
    <submittedName>
        <fullName evidence="1">Uncharacterized protein</fullName>
    </submittedName>
</protein>
<name>A0A0E9QRC7_ANGAN</name>
<dbReference type="AlphaFoldDB" id="A0A0E9QRC7"/>
<organism evidence="1">
    <name type="scientific">Anguilla anguilla</name>
    <name type="common">European freshwater eel</name>
    <name type="synonym">Muraena anguilla</name>
    <dbReference type="NCBI Taxonomy" id="7936"/>
    <lineage>
        <taxon>Eukaryota</taxon>
        <taxon>Metazoa</taxon>
        <taxon>Chordata</taxon>
        <taxon>Craniata</taxon>
        <taxon>Vertebrata</taxon>
        <taxon>Euteleostomi</taxon>
        <taxon>Actinopterygii</taxon>
        <taxon>Neopterygii</taxon>
        <taxon>Teleostei</taxon>
        <taxon>Anguilliformes</taxon>
        <taxon>Anguillidae</taxon>
        <taxon>Anguilla</taxon>
    </lineage>
</organism>
<reference evidence="1" key="2">
    <citation type="journal article" date="2015" name="Fish Shellfish Immunol.">
        <title>Early steps in the European eel (Anguilla anguilla)-Vibrio vulnificus interaction in the gills: Role of the RtxA13 toxin.</title>
        <authorList>
            <person name="Callol A."/>
            <person name="Pajuelo D."/>
            <person name="Ebbesson L."/>
            <person name="Teles M."/>
            <person name="MacKenzie S."/>
            <person name="Amaro C."/>
        </authorList>
    </citation>
    <scope>NUCLEOTIDE SEQUENCE</scope>
</reference>
<reference evidence="1" key="1">
    <citation type="submission" date="2014-11" db="EMBL/GenBank/DDBJ databases">
        <authorList>
            <person name="Amaro Gonzalez C."/>
        </authorList>
    </citation>
    <scope>NUCLEOTIDE SEQUENCE</scope>
</reference>